<keyword evidence="3" id="KW-1185">Reference proteome</keyword>
<evidence type="ECO:0000313" key="2">
    <source>
        <dbReference type="EMBL" id="GMI71514.1"/>
    </source>
</evidence>
<dbReference type="Proteomes" id="UP001165190">
    <property type="component" value="Unassembled WGS sequence"/>
</dbReference>
<evidence type="ECO:0000313" key="3">
    <source>
        <dbReference type="Proteomes" id="UP001165190"/>
    </source>
</evidence>
<protein>
    <recommendedName>
        <fullName evidence="1">DUF4219 domain-containing protein</fullName>
    </recommendedName>
</protein>
<gene>
    <name evidence="2" type="ORF">HRI_000820700</name>
</gene>
<dbReference type="Pfam" id="PF13961">
    <property type="entry name" value="DUF4219"/>
    <property type="match status" value="1"/>
</dbReference>
<evidence type="ECO:0000259" key="1">
    <source>
        <dbReference type="Pfam" id="PF13961"/>
    </source>
</evidence>
<dbReference type="AlphaFoldDB" id="A0A9W7H5R1"/>
<reference evidence="2" key="1">
    <citation type="submission" date="2023-05" db="EMBL/GenBank/DDBJ databases">
        <title>Genome and transcriptome analyses reveal genes involved in the formation of fine ridges on petal epidermal cells in Hibiscus trionum.</title>
        <authorList>
            <person name="Koshimizu S."/>
            <person name="Masuda S."/>
            <person name="Ishii T."/>
            <person name="Shirasu K."/>
            <person name="Hoshino A."/>
            <person name="Arita M."/>
        </authorList>
    </citation>
    <scope>NUCLEOTIDE SEQUENCE</scope>
    <source>
        <strain evidence="2">Hamamatsu line</strain>
    </source>
</reference>
<dbReference type="OrthoDB" id="8063676at2759"/>
<accession>A0A9W7H5R1</accession>
<dbReference type="EMBL" id="BSYR01000010">
    <property type="protein sequence ID" value="GMI71514.1"/>
    <property type="molecule type" value="Genomic_DNA"/>
</dbReference>
<dbReference type="InterPro" id="IPR025314">
    <property type="entry name" value="DUF4219"/>
</dbReference>
<name>A0A9W7H5R1_HIBTR</name>
<proteinExistence type="predicted"/>
<sequence>MENRSLPFYYLLLTKDNYDSWSIRVKAILGSQGVWKIVFSGYEVPEDETTLNQGQKDALEKNRKKNQHALLIIHQYLDDSTFKKVANATTSKEVL</sequence>
<feature type="domain" description="DUF4219" evidence="1">
    <location>
        <begin position="13"/>
        <end position="38"/>
    </location>
</feature>
<organism evidence="2 3">
    <name type="scientific">Hibiscus trionum</name>
    <name type="common">Flower of an hour</name>
    <dbReference type="NCBI Taxonomy" id="183268"/>
    <lineage>
        <taxon>Eukaryota</taxon>
        <taxon>Viridiplantae</taxon>
        <taxon>Streptophyta</taxon>
        <taxon>Embryophyta</taxon>
        <taxon>Tracheophyta</taxon>
        <taxon>Spermatophyta</taxon>
        <taxon>Magnoliopsida</taxon>
        <taxon>eudicotyledons</taxon>
        <taxon>Gunneridae</taxon>
        <taxon>Pentapetalae</taxon>
        <taxon>rosids</taxon>
        <taxon>malvids</taxon>
        <taxon>Malvales</taxon>
        <taxon>Malvaceae</taxon>
        <taxon>Malvoideae</taxon>
        <taxon>Hibiscus</taxon>
    </lineage>
</organism>
<comment type="caution">
    <text evidence="2">The sequence shown here is derived from an EMBL/GenBank/DDBJ whole genome shotgun (WGS) entry which is preliminary data.</text>
</comment>